<evidence type="ECO:0008006" key="3">
    <source>
        <dbReference type="Google" id="ProtNLM"/>
    </source>
</evidence>
<gene>
    <name evidence="1" type="ORF">SCMU_00380</name>
</gene>
<accession>A0ABN6FB53</accession>
<dbReference type="Proteomes" id="UP001319861">
    <property type="component" value="Chromosome"/>
</dbReference>
<dbReference type="EMBL" id="AP024525">
    <property type="protein sequence ID" value="BCT74196.1"/>
    <property type="molecule type" value="Genomic_DNA"/>
</dbReference>
<name>A0ABN6FB53_SINCY</name>
<evidence type="ECO:0000313" key="2">
    <source>
        <dbReference type="Proteomes" id="UP001319861"/>
    </source>
</evidence>
<protein>
    <recommendedName>
        <fullName evidence="3">TIR domain-containing protein</fullName>
    </recommendedName>
</protein>
<organism evidence="1 2">
    <name type="scientific">Sinomonas cyclohexanicum</name>
    <name type="common">Corynebacterium cyclohexanicum</name>
    <dbReference type="NCBI Taxonomy" id="322009"/>
    <lineage>
        <taxon>Bacteria</taxon>
        <taxon>Bacillati</taxon>
        <taxon>Actinomycetota</taxon>
        <taxon>Actinomycetes</taxon>
        <taxon>Micrococcales</taxon>
        <taxon>Micrococcaceae</taxon>
        <taxon>Sinomonas</taxon>
    </lineage>
</organism>
<dbReference type="Gene3D" id="3.40.50.450">
    <property type="match status" value="1"/>
</dbReference>
<sequence length="148" mass="15341">MTAWVFVARAVSHGTTRDEEYARAIERLVAGGGYGVRLGGSATPGEPMAKLVAQNINAVAQAAVLVAVLPESTETISSVWLEIGIAFAAARPMVIVAWTGTELPFLVLASADASPKRTVVVPAASTAHETAQAVLNSIREIPYAGPTT</sequence>
<dbReference type="RefSeq" id="WP_229230966.1">
    <property type="nucleotide sequence ID" value="NZ_AP024525.1"/>
</dbReference>
<keyword evidence="2" id="KW-1185">Reference proteome</keyword>
<reference evidence="1 2" key="1">
    <citation type="journal article" date="2021" name="J. Biosci. Bioeng.">
        <title>Identification and characterization of a chc gene cluster responsible for the aromatization pathway of cyclohexanecarboxylate degradation in Sinomonas cyclohexanicum ATCC 51369.</title>
        <authorList>
            <person name="Yamamoto T."/>
            <person name="Hasegawa Y."/>
            <person name="Lau P.C.K."/>
            <person name="Iwaki H."/>
        </authorList>
    </citation>
    <scope>NUCLEOTIDE SEQUENCE [LARGE SCALE GENOMIC DNA]</scope>
    <source>
        <strain evidence="1 2">ATCC 51369</strain>
    </source>
</reference>
<evidence type="ECO:0000313" key="1">
    <source>
        <dbReference type="EMBL" id="BCT74196.1"/>
    </source>
</evidence>
<proteinExistence type="predicted"/>